<name>A0ABS2WUZ0_9BACT</name>
<dbReference type="RefSeq" id="WP_205459885.1">
    <property type="nucleotide sequence ID" value="NZ_JAFHKK010000032.1"/>
</dbReference>
<evidence type="ECO:0000256" key="8">
    <source>
        <dbReference type="ARBA" id="ARBA00022989"/>
    </source>
</evidence>
<evidence type="ECO:0000256" key="2">
    <source>
        <dbReference type="ARBA" id="ARBA00004162"/>
    </source>
</evidence>
<dbReference type="Proteomes" id="UP000703590">
    <property type="component" value="Unassembled WGS sequence"/>
</dbReference>
<comment type="function">
    <text evidence="1 10">Controls the rotational direction of flagella during chemotaxis.</text>
</comment>
<dbReference type="PANTHER" id="PTHR35091:SF2">
    <property type="entry name" value="FLAGELLAR PROTEIN FLIL"/>
    <property type="match status" value="1"/>
</dbReference>
<evidence type="ECO:0000256" key="3">
    <source>
        <dbReference type="ARBA" id="ARBA00008281"/>
    </source>
</evidence>
<keyword evidence="12" id="KW-1185">Reference proteome</keyword>
<dbReference type="PANTHER" id="PTHR35091">
    <property type="entry name" value="FLAGELLAR PROTEIN FLIL"/>
    <property type="match status" value="1"/>
</dbReference>
<reference evidence="11 12" key="1">
    <citation type="submission" date="2021-02" db="EMBL/GenBank/DDBJ databases">
        <title>Sulfurospirillum tamanensis sp. nov.</title>
        <authorList>
            <person name="Frolova A."/>
            <person name="Merkel A."/>
            <person name="Slobodkin A."/>
        </authorList>
    </citation>
    <scope>NUCLEOTIDE SEQUENCE [LARGE SCALE GENOMIC DNA]</scope>
    <source>
        <strain evidence="11 12">T05b</strain>
    </source>
</reference>
<comment type="caution">
    <text evidence="11">The sequence shown here is derived from an EMBL/GenBank/DDBJ whole genome shotgun (WGS) entry which is preliminary data.</text>
</comment>
<feature type="transmembrane region" description="Helical" evidence="10">
    <location>
        <begin position="17"/>
        <end position="41"/>
    </location>
</feature>
<comment type="similarity">
    <text evidence="3 10">Belongs to the FliL family.</text>
</comment>
<keyword evidence="11" id="KW-0282">Flagellum</keyword>
<dbReference type="EMBL" id="JAFHKK010000032">
    <property type="protein sequence ID" value="MBN2965325.1"/>
    <property type="molecule type" value="Genomic_DNA"/>
</dbReference>
<keyword evidence="11" id="KW-0969">Cilium</keyword>
<keyword evidence="6 10" id="KW-0812">Transmembrane</keyword>
<accession>A0ABS2WUZ0</accession>
<sequence length="173" mass="18493">MAEEKTEGTEKKSGGNMVLIIIVALLVLLLAGGGLAAYLLLGSGDSPQPQTQQAQSAGGGSSASATRSTNLLSIGPVYPMDAFIVNLLSESGSRYLKVSLDIELSSSKLAAEMDAKRSVVRDIIIRTLSSKTFEEVSTFKGKERLKDEVVTRINEVLADGHVRNIFFTDFVVQ</sequence>
<reference evidence="11 12" key="3">
    <citation type="submission" date="2021-02" db="EMBL/GenBank/DDBJ databases">
        <authorList>
            <person name="Merkel A.Y."/>
        </authorList>
    </citation>
    <scope>NUCLEOTIDE SEQUENCE [LARGE SCALE GENOMIC DNA]</scope>
    <source>
        <strain evidence="11 12">T05b</strain>
    </source>
</reference>
<evidence type="ECO:0000256" key="1">
    <source>
        <dbReference type="ARBA" id="ARBA00002254"/>
    </source>
</evidence>
<dbReference type="Pfam" id="PF03748">
    <property type="entry name" value="FliL"/>
    <property type="match status" value="1"/>
</dbReference>
<evidence type="ECO:0000256" key="9">
    <source>
        <dbReference type="ARBA" id="ARBA00023136"/>
    </source>
</evidence>
<keyword evidence="11" id="KW-0966">Cell projection</keyword>
<gene>
    <name evidence="11" type="primary">fliL</name>
    <name evidence="11" type="ORF">JWV37_11080</name>
</gene>
<reference evidence="12" key="2">
    <citation type="submission" date="2021-02" db="EMBL/GenBank/DDBJ databases">
        <title>Sulfurospirillum tamanensis sp. nov.</title>
        <authorList>
            <person name="Merkel A.Y."/>
        </authorList>
    </citation>
    <scope>NUCLEOTIDE SEQUENCE [LARGE SCALE GENOMIC DNA]</scope>
    <source>
        <strain evidence="12">T05b</strain>
    </source>
</reference>
<evidence type="ECO:0000256" key="7">
    <source>
        <dbReference type="ARBA" id="ARBA00022779"/>
    </source>
</evidence>
<evidence type="ECO:0000256" key="6">
    <source>
        <dbReference type="ARBA" id="ARBA00022692"/>
    </source>
</evidence>
<keyword evidence="8 10" id="KW-1133">Transmembrane helix</keyword>
<evidence type="ECO:0000313" key="12">
    <source>
        <dbReference type="Proteomes" id="UP000703590"/>
    </source>
</evidence>
<dbReference type="InterPro" id="IPR005503">
    <property type="entry name" value="FliL"/>
</dbReference>
<evidence type="ECO:0000256" key="4">
    <source>
        <dbReference type="ARBA" id="ARBA00022475"/>
    </source>
</evidence>
<organism evidence="11 12">
    <name type="scientific">Sulfurospirillum tamanense</name>
    <dbReference type="NCBI Taxonomy" id="2813362"/>
    <lineage>
        <taxon>Bacteria</taxon>
        <taxon>Pseudomonadati</taxon>
        <taxon>Campylobacterota</taxon>
        <taxon>Epsilonproteobacteria</taxon>
        <taxon>Campylobacterales</taxon>
        <taxon>Sulfurospirillaceae</taxon>
        <taxon>Sulfurospirillum</taxon>
    </lineage>
</organism>
<dbReference type="NCBIfam" id="NF006283">
    <property type="entry name" value="PRK08455.1"/>
    <property type="match status" value="1"/>
</dbReference>
<keyword evidence="7 10" id="KW-0283">Flagellar rotation</keyword>
<keyword evidence="5 10" id="KW-0145">Chemotaxis</keyword>
<keyword evidence="9 10" id="KW-0472">Membrane</keyword>
<evidence type="ECO:0000256" key="10">
    <source>
        <dbReference type="RuleBase" id="RU364125"/>
    </source>
</evidence>
<proteinExistence type="inferred from homology"/>
<evidence type="ECO:0000256" key="5">
    <source>
        <dbReference type="ARBA" id="ARBA00022500"/>
    </source>
</evidence>
<protein>
    <recommendedName>
        <fullName evidence="10">Flagellar protein FliL</fullName>
    </recommendedName>
</protein>
<comment type="subcellular location">
    <subcellularLocation>
        <location evidence="2">Cell membrane</location>
        <topology evidence="2">Single-pass membrane protein</topology>
    </subcellularLocation>
</comment>
<evidence type="ECO:0000313" key="11">
    <source>
        <dbReference type="EMBL" id="MBN2965325.1"/>
    </source>
</evidence>
<keyword evidence="4 10" id="KW-1003">Cell membrane</keyword>